<accession>A0A9E7IGH5</accession>
<sequence>MESKEGSSDLAQTFKSCSDPKVPLFADCWDLSMTKSLKMTFQRAHSVVLGCTRDEAAATVAASSGIGIVNSKGALNSGVSESIISAASPCGTNAYHRKGQPPRNLLESLRTYGRENGTEKALHTGSTSHSFSKHFIANHAYYKLRTVAQQRYKIGPLQTEF</sequence>
<evidence type="ECO:0000313" key="2">
    <source>
        <dbReference type="Proteomes" id="UP001055439"/>
    </source>
</evidence>
<protein>
    <submittedName>
        <fullName evidence="1">Uncharacterized protein</fullName>
    </submittedName>
</protein>
<organism evidence="1 2">
    <name type="scientific">Musa troglodytarum</name>
    <name type="common">fe'i banana</name>
    <dbReference type="NCBI Taxonomy" id="320322"/>
    <lineage>
        <taxon>Eukaryota</taxon>
        <taxon>Viridiplantae</taxon>
        <taxon>Streptophyta</taxon>
        <taxon>Embryophyta</taxon>
        <taxon>Tracheophyta</taxon>
        <taxon>Spermatophyta</taxon>
        <taxon>Magnoliopsida</taxon>
        <taxon>Liliopsida</taxon>
        <taxon>Zingiberales</taxon>
        <taxon>Musaceae</taxon>
        <taxon>Musa</taxon>
    </lineage>
</organism>
<keyword evidence="2" id="KW-1185">Reference proteome</keyword>
<proteinExistence type="predicted"/>
<dbReference type="AlphaFoldDB" id="A0A9E7IGH5"/>
<reference evidence="1" key="1">
    <citation type="submission" date="2022-05" db="EMBL/GenBank/DDBJ databases">
        <title>The Musa troglodytarum L. genome provides insights into the mechanism of non-climacteric behaviour and enrichment of carotenoids.</title>
        <authorList>
            <person name="Wang J."/>
        </authorList>
    </citation>
    <scope>NUCLEOTIDE SEQUENCE</scope>
    <source>
        <tissue evidence="1">Leaf</tissue>
    </source>
</reference>
<gene>
    <name evidence="1" type="ORF">MUK42_13265</name>
</gene>
<dbReference type="EMBL" id="CP097511">
    <property type="protein sequence ID" value="URE47889.1"/>
    <property type="molecule type" value="Genomic_DNA"/>
</dbReference>
<dbReference type="Proteomes" id="UP001055439">
    <property type="component" value="Chromosome 9"/>
</dbReference>
<name>A0A9E7IGH5_9LILI</name>
<evidence type="ECO:0000313" key="1">
    <source>
        <dbReference type="EMBL" id="URE47889.1"/>
    </source>
</evidence>